<feature type="non-terminal residue" evidence="1">
    <location>
        <position position="145"/>
    </location>
</feature>
<reference evidence="1" key="1">
    <citation type="submission" date="2021-03" db="EMBL/GenBank/DDBJ databases">
        <title>Evolutionary priming and transition to the ectomycorrhizal habit in an iconic lineage of mushroom-forming fungi: is preadaptation a requirement?</title>
        <authorList>
            <consortium name="DOE Joint Genome Institute"/>
            <person name="Looney B.P."/>
            <person name="Miyauchi S."/>
            <person name="Morin E."/>
            <person name="Drula E."/>
            <person name="Courty P.E."/>
            <person name="Chicoki N."/>
            <person name="Fauchery L."/>
            <person name="Kohler A."/>
            <person name="Kuo A."/>
            <person name="LaButti K."/>
            <person name="Pangilinan J."/>
            <person name="Lipzen A."/>
            <person name="Riley R."/>
            <person name="Andreopoulos W."/>
            <person name="He G."/>
            <person name="Johnson J."/>
            <person name="Barry K.W."/>
            <person name="Grigoriev I.V."/>
            <person name="Nagy L."/>
            <person name="Hibbett D."/>
            <person name="Henrissat B."/>
            <person name="Matheny P.B."/>
            <person name="Labbe J."/>
            <person name="Martin A.F."/>
        </authorList>
    </citation>
    <scope>NUCLEOTIDE SEQUENCE</scope>
    <source>
        <strain evidence="1">BPL698</strain>
    </source>
</reference>
<protein>
    <submittedName>
        <fullName evidence="1">Uncharacterized protein</fullName>
    </submittedName>
</protein>
<proteinExistence type="predicted"/>
<accession>A0ACC0UFB5</accession>
<organism evidence="1 2">
    <name type="scientific">Russula earlei</name>
    <dbReference type="NCBI Taxonomy" id="71964"/>
    <lineage>
        <taxon>Eukaryota</taxon>
        <taxon>Fungi</taxon>
        <taxon>Dikarya</taxon>
        <taxon>Basidiomycota</taxon>
        <taxon>Agaricomycotina</taxon>
        <taxon>Agaricomycetes</taxon>
        <taxon>Russulales</taxon>
        <taxon>Russulaceae</taxon>
        <taxon>Russula</taxon>
    </lineage>
</organism>
<evidence type="ECO:0000313" key="1">
    <source>
        <dbReference type="EMBL" id="KAI9510326.1"/>
    </source>
</evidence>
<evidence type="ECO:0000313" key="2">
    <source>
        <dbReference type="Proteomes" id="UP001207468"/>
    </source>
</evidence>
<dbReference type="Proteomes" id="UP001207468">
    <property type="component" value="Unassembled WGS sequence"/>
</dbReference>
<name>A0ACC0UFB5_9AGAM</name>
<comment type="caution">
    <text evidence="1">The sequence shown here is derived from an EMBL/GenBank/DDBJ whole genome shotgun (WGS) entry which is preliminary data.</text>
</comment>
<dbReference type="EMBL" id="JAGFNK010000045">
    <property type="protein sequence ID" value="KAI9510326.1"/>
    <property type="molecule type" value="Genomic_DNA"/>
</dbReference>
<sequence length="145" mass="15835">YAQAVISPALGVKGIPTRDDVQRHDRHKRCGNIDINKTLDTSKAVHVPANGTFTVTIINFHRGFQGSRYINAVEVDDFGTGKNKRPKAKVVHNGDRAPKNESSQVITVRLPHKTKCRGGSHKDLCLVSFNTIANYGNCVVVSQGS</sequence>
<keyword evidence="2" id="KW-1185">Reference proteome</keyword>
<gene>
    <name evidence="1" type="ORF">F5148DRAFT_965088</name>
</gene>
<feature type="non-terminal residue" evidence="1">
    <location>
        <position position="1"/>
    </location>
</feature>